<evidence type="ECO:0000259" key="8">
    <source>
        <dbReference type="SMART" id="SM00986"/>
    </source>
</evidence>
<dbReference type="GO" id="GO:0006281">
    <property type="term" value="P:DNA repair"/>
    <property type="evidence" value="ECO:0007669"/>
    <property type="project" value="UniProtKB-KW"/>
</dbReference>
<keyword evidence="2" id="KW-0479">Metal-binding</keyword>
<proteinExistence type="predicted"/>
<dbReference type="SMART" id="SM00986">
    <property type="entry name" value="UDG"/>
    <property type="match status" value="1"/>
</dbReference>
<dbReference type="AlphaFoldDB" id="A0A381YE50"/>
<organism evidence="9">
    <name type="scientific">marine metagenome</name>
    <dbReference type="NCBI Taxonomy" id="408172"/>
    <lineage>
        <taxon>unclassified sequences</taxon>
        <taxon>metagenomes</taxon>
        <taxon>ecological metagenomes</taxon>
    </lineage>
</organism>
<evidence type="ECO:0000256" key="1">
    <source>
        <dbReference type="ARBA" id="ARBA00022485"/>
    </source>
</evidence>
<keyword evidence="1" id="KW-0004">4Fe-4S</keyword>
<dbReference type="CDD" id="cd10030">
    <property type="entry name" value="UDG-F4_TTUDGA_SPO1dp_like"/>
    <property type="match status" value="1"/>
</dbReference>
<dbReference type="InterPro" id="IPR036895">
    <property type="entry name" value="Uracil-DNA_glycosylase-like_sf"/>
</dbReference>
<protein>
    <recommendedName>
        <fullName evidence="8">Uracil-DNA glycosylase-like domain-containing protein</fullName>
    </recommendedName>
</protein>
<dbReference type="GO" id="GO:0046872">
    <property type="term" value="F:metal ion binding"/>
    <property type="evidence" value="ECO:0007669"/>
    <property type="project" value="UniProtKB-KW"/>
</dbReference>
<keyword evidence="5" id="KW-0408">Iron</keyword>
<evidence type="ECO:0000256" key="3">
    <source>
        <dbReference type="ARBA" id="ARBA00022763"/>
    </source>
</evidence>
<dbReference type="InterPro" id="IPR005122">
    <property type="entry name" value="Uracil-DNA_glycosylase-like"/>
</dbReference>
<name>A0A381YE50_9ZZZZ</name>
<accession>A0A381YE50</accession>
<keyword evidence="6" id="KW-0411">Iron-sulfur</keyword>
<evidence type="ECO:0000256" key="6">
    <source>
        <dbReference type="ARBA" id="ARBA00023014"/>
    </source>
</evidence>
<gene>
    <name evidence="9" type="ORF">METZ01_LOCUS127715</name>
</gene>
<keyword evidence="7" id="KW-0234">DNA repair</keyword>
<dbReference type="SUPFAM" id="SSF52141">
    <property type="entry name" value="Uracil-DNA glycosylase-like"/>
    <property type="match status" value="1"/>
</dbReference>
<evidence type="ECO:0000256" key="7">
    <source>
        <dbReference type="ARBA" id="ARBA00023204"/>
    </source>
</evidence>
<dbReference type="Pfam" id="PF03167">
    <property type="entry name" value="UDG"/>
    <property type="match status" value="1"/>
</dbReference>
<dbReference type="InterPro" id="IPR051536">
    <property type="entry name" value="UDG_Type-4/5"/>
</dbReference>
<keyword evidence="3" id="KW-0227">DNA damage</keyword>
<evidence type="ECO:0000256" key="2">
    <source>
        <dbReference type="ARBA" id="ARBA00022723"/>
    </source>
</evidence>
<evidence type="ECO:0000256" key="4">
    <source>
        <dbReference type="ARBA" id="ARBA00022801"/>
    </source>
</evidence>
<dbReference type="PANTHER" id="PTHR33693">
    <property type="entry name" value="TYPE-5 URACIL-DNA GLYCOSYLASE"/>
    <property type="match status" value="1"/>
</dbReference>
<evidence type="ECO:0000256" key="5">
    <source>
        <dbReference type="ARBA" id="ARBA00023004"/>
    </source>
</evidence>
<evidence type="ECO:0000313" key="9">
    <source>
        <dbReference type="EMBL" id="SVA74861.1"/>
    </source>
</evidence>
<dbReference type="EMBL" id="UINC01017931">
    <property type="protein sequence ID" value="SVA74861.1"/>
    <property type="molecule type" value="Genomic_DNA"/>
</dbReference>
<sequence length="204" mass="22248">MAPTTPEPVTQKAFKRLERQASSCRLCPALADQPAILSSANGNLNAKIVFVAEAPGRFGAGRTGVPFHGDKSGNNFETLLAYIGLIRADVFITNAALCNPLANGNNRRPKISEIKNCSPFLKATLDLICPKVVVTLGSVGLQAVNLLLGTRYQLKDKVAQRLSTPNFILFPLYHPSPRVTNWLRPLAHQKKDFKKIPWSTSASK</sequence>
<dbReference type="Gene3D" id="3.40.470.10">
    <property type="entry name" value="Uracil-DNA glycosylase-like domain"/>
    <property type="match status" value="1"/>
</dbReference>
<dbReference type="GO" id="GO:0097506">
    <property type="term" value="F:deaminated base DNA N-glycosylase activity"/>
    <property type="evidence" value="ECO:0007669"/>
    <property type="project" value="UniProtKB-ARBA"/>
</dbReference>
<reference evidence="9" key="1">
    <citation type="submission" date="2018-05" db="EMBL/GenBank/DDBJ databases">
        <authorList>
            <person name="Lanie J.A."/>
            <person name="Ng W.-L."/>
            <person name="Kazmierczak K.M."/>
            <person name="Andrzejewski T.M."/>
            <person name="Davidsen T.M."/>
            <person name="Wayne K.J."/>
            <person name="Tettelin H."/>
            <person name="Glass J.I."/>
            <person name="Rusch D."/>
            <person name="Podicherti R."/>
            <person name="Tsui H.-C.T."/>
            <person name="Winkler M.E."/>
        </authorList>
    </citation>
    <scope>NUCLEOTIDE SEQUENCE</scope>
</reference>
<dbReference type="PANTHER" id="PTHR33693:SF1">
    <property type="entry name" value="TYPE-4 URACIL-DNA GLYCOSYLASE"/>
    <property type="match status" value="1"/>
</dbReference>
<keyword evidence="4" id="KW-0378">Hydrolase</keyword>
<dbReference type="SMART" id="SM00987">
    <property type="entry name" value="UreE_C"/>
    <property type="match status" value="1"/>
</dbReference>
<dbReference type="GO" id="GO:0051539">
    <property type="term" value="F:4 iron, 4 sulfur cluster binding"/>
    <property type="evidence" value="ECO:0007669"/>
    <property type="project" value="UniProtKB-KW"/>
</dbReference>
<feature type="domain" description="Uracil-DNA glycosylase-like" evidence="8">
    <location>
        <begin position="39"/>
        <end position="194"/>
    </location>
</feature>